<accession>A0AAD1SWN5</accession>
<dbReference type="AlphaFoldDB" id="A0AAD1SWN5"/>
<sequence>MERKSYQLTSSITMVDNRGWSMMNAFEMGEIYAQLGNLIPVDEKVEWTTEYQDMLFRVEDADIEPSFTDVIVPIFVYSVKKDIADAEAAEIKLFIKKCRDLTARSCHNCVTSIWVVTGLHFSLSCLDVTNNQSI</sequence>
<keyword evidence="2" id="KW-1185">Reference proteome</keyword>
<gene>
    <name evidence="1" type="ORF">PECUL_23A010451</name>
</gene>
<name>A0AAD1SWN5_PELCU</name>
<proteinExistence type="predicted"/>
<protein>
    <submittedName>
        <fullName evidence="1">Uncharacterized protein</fullName>
    </submittedName>
</protein>
<dbReference type="Proteomes" id="UP001295444">
    <property type="component" value="Chromosome 07"/>
</dbReference>
<evidence type="ECO:0000313" key="2">
    <source>
        <dbReference type="Proteomes" id="UP001295444"/>
    </source>
</evidence>
<dbReference type="EMBL" id="OW240918">
    <property type="protein sequence ID" value="CAH2308221.1"/>
    <property type="molecule type" value="Genomic_DNA"/>
</dbReference>
<reference evidence="1" key="1">
    <citation type="submission" date="2022-03" db="EMBL/GenBank/DDBJ databases">
        <authorList>
            <person name="Alioto T."/>
            <person name="Alioto T."/>
            <person name="Gomez Garrido J."/>
        </authorList>
    </citation>
    <scope>NUCLEOTIDE SEQUENCE</scope>
</reference>
<evidence type="ECO:0000313" key="1">
    <source>
        <dbReference type="EMBL" id="CAH2308221.1"/>
    </source>
</evidence>
<organism evidence="1 2">
    <name type="scientific">Pelobates cultripes</name>
    <name type="common">Western spadefoot toad</name>
    <dbReference type="NCBI Taxonomy" id="61616"/>
    <lineage>
        <taxon>Eukaryota</taxon>
        <taxon>Metazoa</taxon>
        <taxon>Chordata</taxon>
        <taxon>Craniata</taxon>
        <taxon>Vertebrata</taxon>
        <taxon>Euteleostomi</taxon>
        <taxon>Amphibia</taxon>
        <taxon>Batrachia</taxon>
        <taxon>Anura</taxon>
        <taxon>Pelobatoidea</taxon>
        <taxon>Pelobatidae</taxon>
        <taxon>Pelobates</taxon>
    </lineage>
</organism>